<feature type="signal peptide" evidence="1">
    <location>
        <begin position="1"/>
        <end position="18"/>
    </location>
</feature>
<dbReference type="EMBL" id="LFMY01000010">
    <property type="protein sequence ID" value="OKL58335.1"/>
    <property type="molecule type" value="Genomic_DNA"/>
</dbReference>
<evidence type="ECO:0000313" key="3">
    <source>
        <dbReference type="Proteomes" id="UP000214365"/>
    </source>
</evidence>
<proteinExistence type="predicted"/>
<protein>
    <submittedName>
        <fullName evidence="2">Uncharacterized protein</fullName>
    </submittedName>
</protein>
<comment type="caution">
    <text evidence="2">The sequence shown here is derived from an EMBL/GenBank/DDBJ whole genome shotgun (WGS) entry which is preliminary data.</text>
</comment>
<evidence type="ECO:0000313" key="2">
    <source>
        <dbReference type="EMBL" id="OKL58335.1"/>
    </source>
</evidence>
<feature type="chain" id="PRO_5011654124" evidence="1">
    <location>
        <begin position="19"/>
        <end position="80"/>
    </location>
</feature>
<dbReference type="RefSeq" id="XP_020118456.1">
    <property type="nucleotide sequence ID" value="XM_020268970.1"/>
</dbReference>
<keyword evidence="1" id="KW-0732">Signal</keyword>
<dbReference type="OrthoDB" id="4521613at2759"/>
<organism evidence="2 3">
    <name type="scientific">Talaromyces atroroseus</name>
    <dbReference type="NCBI Taxonomy" id="1441469"/>
    <lineage>
        <taxon>Eukaryota</taxon>
        <taxon>Fungi</taxon>
        <taxon>Dikarya</taxon>
        <taxon>Ascomycota</taxon>
        <taxon>Pezizomycotina</taxon>
        <taxon>Eurotiomycetes</taxon>
        <taxon>Eurotiomycetidae</taxon>
        <taxon>Eurotiales</taxon>
        <taxon>Trichocomaceae</taxon>
        <taxon>Talaromyces</taxon>
        <taxon>Talaromyces sect. Trachyspermi</taxon>
    </lineage>
</organism>
<accession>A0A225AV73</accession>
<dbReference type="GeneID" id="31006423"/>
<dbReference type="Proteomes" id="UP000214365">
    <property type="component" value="Unassembled WGS sequence"/>
</dbReference>
<reference evidence="2 3" key="1">
    <citation type="submission" date="2015-06" db="EMBL/GenBank/DDBJ databases">
        <title>Talaromyces atroroseus IBT 11181 draft genome.</title>
        <authorList>
            <person name="Rasmussen K.B."/>
            <person name="Rasmussen S."/>
            <person name="Petersen B."/>
            <person name="Sicheritz-Ponten T."/>
            <person name="Mortensen U.H."/>
            <person name="Thrane U."/>
        </authorList>
    </citation>
    <scope>NUCLEOTIDE SEQUENCE [LARGE SCALE GENOMIC DNA]</scope>
    <source>
        <strain evidence="2 3">IBT 11181</strain>
    </source>
</reference>
<sequence length="80" mass="8473">MQFFTGLTTLLFATLALGAAIDTRAENGVSDVDQDLKEATCSPKGGACLAGQLECCFGLTCFIPPKSGWEPWCPGKSKEK</sequence>
<dbReference type="AlphaFoldDB" id="A0A225AV73"/>
<keyword evidence="3" id="KW-1185">Reference proteome</keyword>
<evidence type="ECO:0000256" key="1">
    <source>
        <dbReference type="SAM" id="SignalP"/>
    </source>
</evidence>
<name>A0A225AV73_TALAT</name>
<gene>
    <name evidence="2" type="ORF">UA08_06668</name>
</gene>